<feature type="transmembrane region" description="Helical" evidence="6">
    <location>
        <begin position="49"/>
        <end position="68"/>
    </location>
</feature>
<comment type="caution">
    <text evidence="9">The sequence shown here is derived from an EMBL/GenBank/DDBJ whole genome shotgun (WGS) entry which is preliminary data.</text>
</comment>
<feature type="region of interest" description="Disordered" evidence="7">
    <location>
        <begin position="1"/>
        <end position="32"/>
    </location>
</feature>
<dbReference type="GO" id="GO:0009003">
    <property type="term" value="F:signal peptidase activity"/>
    <property type="evidence" value="ECO:0007669"/>
    <property type="project" value="UniProtKB-EC"/>
</dbReference>
<feature type="domain" description="Peptidase S26" evidence="8">
    <location>
        <begin position="50"/>
        <end position="213"/>
    </location>
</feature>
<dbReference type="Pfam" id="PF10502">
    <property type="entry name" value="Peptidase_S26"/>
    <property type="match status" value="1"/>
</dbReference>
<dbReference type="NCBIfam" id="TIGR02227">
    <property type="entry name" value="sigpep_I_bact"/>
    <property type="match status" value="1"/>
</dbReference>
<dbReference type="PROSITE" id="PS00761">
    <property type="entry name" value="SPASE_I_3"/>
    <property type="match status" value="1"/>
</dbReference>
<dbReference type="InterPro" id="IPR000223">
    <property type="entry name" value="Pept_S26A_signal_pept_1"/>
</dbReference>
<evidence type="ECO:0000256" key="1">
    <source>
        <dbReference type="ARBA" id="ARBA00000677"/>
    </source>
</evidence>
<dbReference type="EMBL" id="JAHSTP010000014">
    <property type="protein sequence ID" value="MBZ6155025.1"/>
    <property type="molecule type" value="Genomic_DNA"/>
</dbReference>
<evidence type="ECO:0000313" key="9">
    <source>
        <dbReference type="EMBL" id="MBZ6155025.1"/>
    </source>
</evidence>
<reference evidence="9 10" key="1">
    <citation type="submission" date="2021-06" db="EMBL/GenBank/DDBJ databases">
        <title>Ecological speciation of a Streptomyces species isolated from different habitats and geographic origins.</title>
        <authorList>
            <person name="Wang J."/>
        </authorList>
    </citation>
    <scope>NUCLEOTIDE SEQUENCE [LARGE SCALE GENOMIC DNA]</scope>
    <source>
        <strain evidence="9 10">FXJ8.012</strain>
    </source>
</reference>
<keyword evidence="6" id="KW-0812">Transmembrane</keyword>
<keyword evidence="6" id="KW-0645">Protease</keyword>
<feature type="region of interest" description="Disordered" evidence="7">
    <location>
        <begin position="236"/>
        <end position="290"/>
    </location>
</feature>
<evidence type="ECO:0000256" key="3">
    <source>
        <dbReference type="ARBA" id="ARBA00009370"/>
    </source>
</evidence>
<keyword evidence="10" id="KW-1185">Reference proteome</keyword>
<evidence type="ECO:0000256" key="2">
    <source>
        <dbReference type="ARBA" id="ARBA00004401"/>
    </source>
</evidence>
<dbReference type="InterPro" id="IPR036286">
    <property type="entry name" value="LexA/Signal_pep-like_sf"/>
</dbReference>
<comment type="subcellular location">
    <subcellularLocation>
        <location evidence="2">Cell membrane</location>
        <topology evidence="2">Single-pass type II membrane protein</topology>
    </subcellularLocation>
    <subcellularLocation>
        <location evidence="6">Membrane</location>
        <topology evidence="6">Single-pass type II membrane protein</topology>
    </subcellularLocation>
</comment>
<dbReference type="EC" id="3.4.21.89" evidence="4 6"/>
<evidence type="ECO:0000256" key="6">
    <source>
        <dbReference type="RuleBase" id="RU362042"/>
    </source>
</evidence>
<dbReference type="PANTHER" id="PTHR43390">
    <property type="entry name" value="SIGNAL PEPTIDASE I"/>
    <property type="match status" value="1"/>
</dbReference>
<gene>
    <name evidence="9" type="primary">lepB</name>
    <name evidence="9" type="ORF">KVH32_28250</name>
</gene>
<dbReference type="InterPro" id="IPR019533">
    <property type="entry name" value="Peptidase_S26"/>
</dbReference>
<dbReference type="PANTHER" id="PTHR43390:SF1">
    <property type="entry name" value="CHLOROPLAST PROCESSING PEPTIDASE"/>
    <property type="match status" value="1"/>
</dbReference>
<dbReference type="InterPro" id="IPR019758">
    <property type="entry name" value="Pept_S26A_signal_pept_1_CS"/>
</dbReference>
<keyword evidence="6" id="KW-0472">Membrane</keyword>
<dbReference type="Gene3D" id="2.10.109.10">
    <property type="entry name" value="Umud Fragment, subunit A"/>
    <property type="match status" value="1"/>
</dbReference>
<evidence type="ECO:0000256" key="5">
    <source>
        <dbReference type="ARBA" id="ARBA00022801"/>
    </source>
</evidence>
<feature type="compositionally biased region" description="Low complexity" evidence="7">
    <location>
        <begin position="15"/>
        <end position="24"/>
    </location>
</feature>
<dbReference type="Proteomes" id="UP000758701">
    <property type="component" value="Unassembled WGS sequence"/>
</dbReference>
<keyword evidence="6" id="KW-1133">Transmembrane helix</keyword>
<protein>
    <recommendedName>
        <fullName evidence="4 6">Signal peptidase I</fullName>
        <ecNumber evidence="4 6">3.4.21.89</ecNumber>
    </recommendedName>
</protein>
<dbReference type="SUPFAM" id="SSF51306">
    <property type="entry name" value="LexA/Signal peptidase"/>
    <property type="match status" value="1"/>
</dbReference>
<dbReference type="PRINTS" id="PR00727">
    <property type="entry name" value="LEADERPTASE"/>
</dbReference>
<accession>A0ABS7WCY7</accession>
<proteinExistence type="inferred from homology"/>
<name>A0ABS7WCY7_STROV</name>
<comment type="similarity">
    <text evidence="3 6">Belongs to the peptidase S26 family.</text>
</comment>
<evidence type="ECO:0000313" key="10">
    <source>
        <dbReference type="Proteomes" id="UP000758701"/>
    </source>
</evidence>
<evidence type="ECO:0000256" key="7">
    <source>
        <dbReference type="SAM" id="MobiDB-lite"/>
    </source>
</evidence>
<evidence type="ECO:0000259" key="8">
    <source>
        <dbReference type="Pfam" id="PF10502"/>
    </source>
</evidence>
<dbReference type="CDD" id="cd06530">
    <property type="entry name" value="S26_SPase_I"/>
    <property type="match status" value="1"/>
</dbReference>
<comment type="catalytic activity">
    <reaction evidence="1 6">
        <text>Cleavage of hydrophobic, N-terminal signal or leader sequences from secreted and periplasmic proteins.</text>
        <dbReference type="EC" id="3.4.21.89"/>
    </reaction>
</comment>
<keyword evidence="5 6" id="KW-0378">Hydrolase</keyword>
<feature type="compositionally biased region" description="Low complexity" evidence="7">
    <location>
        <begin position="244"/>
        <end position="254"/>
    </location>
</feature>
<sequence length="290" mass="30347">MDIETQPTERDRSSRSSGSEQPSDPAGPEERSRSALAGRIADWVPGGRITVTLLVLLLFLLLVSTFVLKPFQIPSGSMERGLRIGDRVLVNKLAYRFDGRPQRGDVVVFDGTGLFGHGDYIKRVVGVGGDHVVCCDREGRIRVNGRSVDESAFLYPGDRPSTVGFDVVVPDGTLFVLGDHRSGSSDSRDHLGSPGGGMIPVDRLIGRADWIVWPFGHATHLDRPDAYADVPDAEAGGVSGAAGGREASAVSGPAGEREAGGDSGAAGEREAGEDSGAAGGGVRRAESVDG</sequence>
<evidence type="ECO:0000256" key="4">
    <source>
        <dbReference type="ARBA" id="ARBA00013208"/>
    </source>
</evidence>
<organism evidence="9 10">
    <name type="scientific">Streptomyces olivaceus</name>
    <dbReference type="NCBI Taxonomy" id="47716"/>
    <lineage>
        <taxon>Bacteria</taxon>
        <taxon>Bacillati</taxon>
        <taxon>Actinomycetota</taxon>
        <taxon>Actinomycetes</taxon>
        <taxon>Kitasatosporales</taxon>
        <taxon>Streptomycetaceae</taxon>
        <taxon>Streptomyces</taxon>
    </lineage>
</organism>